<sequence length="116" mass="13473">METPKPLQVKFFRQDSGREPVREWLKDLPQEERKIIGEDIKTVQWGWPLGMPLVRPLGEGLFEVRSRLANRIARVLFCTHGPQIILLHGFIKKTQQTPDDDMKLARKRKAEIDGNS</sequence>
<accession>A0A0B5FT38</accession>
<dbReference type="InterPro" id="IPR009241">
    <property type="entry name" value="HigB-like"/>
</dbReference>
<proteinExistence type="predicted"/>
<dbReference type="KEGG" id="gsb:GSUB_09775"/>
<reference evidence="1 2" key="1">
    <citation type="journal article" date="2015" name="Genome Announc.">
        <title>Genomes of Geoalkalibacter ferrihydriticus Z-0531T and Geoalkalibacter subterraneus Red1T, Two Haloalkaliphilic Metal-Reducing Deltaproteobacteria.</title>
        <authorList>
            <person name="Badalamenti J.P."/>
            <person name="Krajmalnik-Brown R."/>
            <person name="Torres C.I."/>
            <person name="Bond D.R."/>
        </authorList>
    </citation>
    <scope>NUCLEOTIDE SEQUENCE [LARGE SCALE GENOMIC DNA]</scope>
    <source>
        <strain evidence="1 2">Red1</strain>
    </source>
</reference>
<gene>
    <name evidence="1" type="ORF">GSUB_09775</name>
</gene>
<dbReference type="EMBL" id="CP010311">
    <property type="protein sequence ID" value="AJF06776.1"/>
    <property type="molecule type" value="Genomic_DNA"/>
</dbReference>
<keyword evidence="2" id="KW-1185">Reference proteome</keyword>
<evidence type="ECO:0000313" key="1">
    <source>
        <dbReference type="EMBL" id="AJF06776.1"/>
    </source>
</evidence>
<dbReference type="HOGENOM" id="CLU_122734_2_0_7"/>
<organism evidence="1 2">
    <name type="scientific">Geoalkalibacter subterraneus</name>
    <dbReference type="NCBI Taxonomy" id="483547"/>
    <lineage>
        <taxon>Bacteria</taxon>
        <taxon>Pseudomonadati</taxon>
        <taxon>Thermodesulfobacteriota</taxon>
        <taxon>Desulfuromonadia</taxon>
        <taxon>Desulfuromonadales</taxon>
        <taxon>Geoalkalibacteraceae</taxon>
        <taxon>Geoalkalibacter</taxon>
    </lineage>
</organism>
<dbReference type="AlphaFoldDB" id="A0A0B5FT38"/>
<protein>
    <submittedName>
        <fullName evidence="1">Gp49-like PF05973 family protein</fullName>
    </submittedName>
</protein>
<evidence type="ECO:0000313" key="2">
    <source>
        <dbReference type="Proteomes" id="UP000035036"/>
    </source>
</evidence>
<dbReference type="RefSeq" id="WP_040200545.1">
    <property type="nucleotide sequence ID" value="NZ_CP010311.1"/>
</dbReference>
<dbReference type="Pfam" id="PF05973">
    <property type="entry name" value="Gp49"/>
    <property type="match status" value="1"/>
</dbReference>
<dbReference type="OrthoDB" id="3233388at2"/>
<name>A0A0B5FT38_9BACT</name>
<dbReference type="Proteomes" id="UP000035036">
    <property type="component" value="Chromosome"/>
</dbReference>
<dbReference type="STRING" id="483547.GSUB_09775"/>